<feature type="domain" description="Fructose-1-6-bisphosphatase class I N-terminal" evidence="20">
    <location>
        <begin position="7"/>
        <end position="163"/>
    </location>
</feature>
<evidence type="ECO:0000256" key="12">
    <source>
        <dbReference type="ARBA" id="ARBA00022990"/>
    </source>
</evidence>
<dbReference type="PROSITE" id="PS00124">
    <property type="entry name" value="FBPASE"/>
    <property type="match status" value="1"/>
</dbReference>
<evidence type="ECO:0000256" key="3">
    <source>
        <dbReference type="ARBA" id="ARBA00004742"/>
    </source>
</evidence>
<evidence type="ECO:0000256" key="16">
    <source>
        <dbReference type="ARBA" id="ARBA00040734"/>
    </source>
</evidence>
<dbReference type="GO" id="GO:0005829">
    <property type="term" value="C:cytosol"/>
    <property type="evidence" value="ECO:0007669"/>
    <property type="project" value="TreeGrafter"/>
</dbReference>
<evidence type="ECO:0000256" key="14">
    <source>
        <dbReference type="ARBA" id="ARBA00032973"/>
    </source>
</evidence>
<dbReference type="EC" id="3.1.3.11" evidence="6"/>
<dbReference type="PANTHER" id="PTHR11556">
    <property type="entry name" value="FRUCTOSE-1,6-BISPHOSPHATASE-RELATED"/>
    <property type="match status" value="1"/>
</dbReference>
<comment type="cofactor">
    <cofactor evidence="2">
        <name>Mg(2+)</name>
        <dbReference type="ChEBI" id="CHEBI:18420"/>
    </cofactor>
</comment>
<comment type="catalytic activity">
    <reaction evidence="1">
        <text>beta-D-fructose 1,6-bisphosphate + H2O = beta-D-fructose 6-phosphate + phosphate</text>
        <dbReference type="Rhea" id="RHEA:11064"/>
        <dbReference type="ChEBI" id="CHEBI:15377"/>
        <dbReference type="ChEBI" id="CHEBI:32966"/>
        <dbReference type="ChEBI" id="CHEBI:43474"/>
        <dbReference type="ChEBI" id="CHEBI:57634"/>
        <dbReference type="EC" id="3.1.3.11"/>
    </reaction>
</comment>
<evidence type="ECO:0000256" key="5">
    <source>
        <dbReference type="ARBA" id="ARBA00011881"/>
    </source>
</evidence>
<accession>A0A9W9YTC4</accession>
<comment type="subunit">
    <text evidence="5">Homotetramer.</text>
</comment>
<evidence type="ECO:0000259" key="21">
    <source>
        <dbReference type="Pfam" id="PF18913"/>
    </source>
</evidence>
<reference evidence="22" key="1">
    <citation type="submission" date="2023-01" db="EMBL/GenBank/DDBJ databases">
        <title>Genome assembly of the deep-sea coral Lophelia pertusa.</title>
        <authorList>
            <person name="Herrera S."/>
            <person name="Cordes E."/>
        </authorList>
    </citation>
    <scope>NUCLEOTIDE SEQUENCE</scope>
    <source>
        <strain evidence="22">USNM1676648</strain>
        <tissue evidence="22">Polyp</tissue>
    </source>
</reference>
<dbReference type="Pfam" id="PF00316">
    <property type="entry name" value="FBPase"/>
    <property type="match status" value="1"/>
</dbReference>
<dbReference type="GO" id="GO:0006094">
    <property type="term" value="P:gluconeogenesis"/>
    <property type="evidence" value="ECO:0007669"/>
    <property type="project" value="TreeGrafter"/>
</dbReference>
<keyword evidence="10 19" id="KW-0378">Hydrolase</keyword>
<evidence type="ECO:0000256" key="10">
    <source>
        <dbReference type="ARBA" id="ARBA00022801"/>
    </source>
</evidence>
<evidence type="ECO:0000256" key="11">
    <source>
        <dbReference type="ARBA" id="ARBA00022842"/>
    </source>
</evidence>
<dbReference type="Pfam" id="PF18913">
    <property type="entry name" value="FBPase_C"/>
    <property type="match status" value="1"/>
</dbReference>
<dbReference type="Proteomes" id="UP001163046">
    <property type="component" value="Unassembled WGS sequence"/>
</dbReference>
<sequence>MLSAALSKQFSSAVRKAGIAQLFGIAGDTNVSGDQQQKLDVVANELFINMLKSSYTTCLLVSEEDEKVIEVETEKQGKYLVFFDPLDGSSNIECLAAIGSIFGISKKTHDGPATLDDALQPGRNFVGAGYALFGSATMVVLTTGNGVNGFTLDPSIGEFVLTNPDIRMKPRGKAIYSVNEGNASLFDDAVTKYLESIKFPKDGKSPYAARYVGSMVSDMHRTLVYGGIFMYPGNKKSPRGKLRLLYECAPMAYIIEQAGGMASDGKQPILDVKPQNLHDRCPIFIGSAEDVKDFLKFNSK</sequence>
<dbReference type="GO" id="GO:0030388">
    <property type="term" value="P:fructose 1,6-bisphosphate metabolic process"/>
    <property type="evidence" value="ECO:0007669"/>
    <property type="project" value="TreeGrafter"/>
</dbReference>
<dbReference type="GO" id="GO:0042132">
    <property type="term" value="F:fructose 1,6-bisphosphate 1-phosphatase activity"/>
    <property type="evidence" value="ECO:0007669"/>
    <property type="project" value="UniProtKB-EC"/>
</dbReference>
<dbReference type="OrthoDB" id="10256725at2759"/>
<evidence type="ECO:0000256" key="13">
    <source>
        <dbReference type="ARBA" id="ARBA00023277"/>
    </source>
</evidence>
<evidence type="ECO:0000256" key="2">
    <source>
        <dbReference type="ARBA" id="ARBA00001946"/>
    </source>
</evidence>
<comment type="pathway">
    <text evidence="3">Carbohydrate biosynthesis; gluconeogenesis.</text>
</comment>
<dbReference type="InterPro" id="IPR000146">
    <property type="entry name" value="FBPase_class-1"/>
</dbReference>
<feature type="domain" description="Fructose-1-6-bisphosphatase class 1 C-terminal" evidence="21">
    <location>
        <begin position="173"/>
        <end position="296"/>
    </location>
</feature>
<dbReference type="PIRSF" id="PIRSF000904">
    <property type="entry name" value="FBPtase_SBPase"/>
    <property type="match status" value="1"/>
</dbReference>
<dbReference type="EMBL" id="MU827302">
    <property type="protein sequence ID" value="KAJ7365926.1"/>
    <property type="molecule type" value="Genomic_DNA"/>
</dbReference>
<keyword evidence="23" id="KW-1185">Reference proteome</keyword>
<dbReference type="NCBIfam" id="NF006778">
    <property type="entry name" value="PRK09293.1-1"/>
    <property type="match status" value="1"/>
</dbReference>
<evidence type="ECO:0000256" key="8">
    <source>
        <dbReference type="ARBA" id="ARBA00022553"/>
    </source>
</evidence>
<dbReference type="InterPro" id="IPR028343">
    <property type="entry name" value="FBPtase"/>
</dbReference>
<dbReference type="PRINTS" id="PR00115">
    <property type="entry name" value="F16BPHPHTASE"/>
</dbReference>
<proteinExistence type="inferred from homology"/>
<evidence type="ECO:0000256" key="4">
    <source>
        <dbReference type="ARBA" id="ARBA00010941"/>
    </source>
</evidence>
<dbReference type="InterPro" id="IPR044015">
    <property type="entry name" value="FBPase_C_dom"/>
</dbReference>
<dbReference type="SUPFAM" id="SSF56655">
    <property type="entry name" value="Carbohydrate phosphatase"/>
    <property type="match status" value="1"/>
</dbReference>
<dbReference type="AlphaFoldDB" id="A0A9W9YTC4"/>
<evidence type="ECO:0000256" key="7">
    <source>
        <dbReference type="ARBA" id="ARBA00022533"/>
    </source>
</evidence>
<evidence type="ECO:0000256" key="1">
    <source>
        <dbReference type="ARBA" id="ARBA00001273"/>
    </source>
</evidence>
<comment type="similarity">
    <text evidence="4 19">Belongs to the FBPase class 1 family.</text>
</comment>
<keyword evidence="7" id="KW-0021">Allosteric enzyme</keyword>
<evidence type="ECO:0000313" key="23">
    <source>
        <dbReference type="Proteomes" id="UP001163046"/>
    </source>
</evidence>
<dbReference type="GO" id="GO:0005986">
    <property type="term" value="P:sucrose biosynthetic process"/>
    <property type="evidence" value="ECO:0007669"/>
    <property type="project" value="TreeGrafter"/>
</dbReference>
<dbReference type="Gene3D" id="3.40.190.80">
    <property type="match status" value="1"/>
</dbReference>
<dbReference type="PANTHER" id="PTHR11556:SF1">
    <property type="entry name" value="FRUCTOSE-BISPHOSPHATASE"/>
    <property type="match status" value="1"/>
</dbReference>
<evidence type="ECO:0000313" key="22">
    <source>
        <dbReference type="EMBL" id="KAJ7365926.1"/>
    </source>
</evidence>
<keyword evidence="8" id="KW-0597">Phosphoprotein</keyword>
<dbReference type="HAMAP" id="MF_01855">
    <property type="entry name" value="FBPase_class1"/>
    <property type="match status" value="1"/>
</dbReference>
<keyword evidence="13 19" id="KW-0119">Carbohydrate metabolism</keyword>
<keyword evidence="11" id="KW-0460">Magnesium</keyword>
<dbReference type="CDD" id="cd00354">
    <property type="entry name" value="FBPase"/>
    <property type="match status" value="1"/>
</dbReference>
<evidence type="ECO:0000256" key="17">
    <source>
        <dbReference type="ARBA" id="ARBA00042758"/>
    </source>
</evidence>
<comment type="caution">
    <text evidence="22">The sequence shown here is derived from an EMBL/GenBank/DDBJ whole genome shotgun (WGS) entry which is preliminary data.</text>
</comment>
<organism evidence="22 23">
    <name type="scientific">Desmophyllum pertusum</name>
    <dbReference type="NCBI Taxonomy" id="174260"/>
    <lineage>
        <taxon>Eukaryota</taxon>
        <taxon>Metazoa</taxon>
        <taxon>Cnidaria</taxon>
        <taxon>Anthozoa</taxon>
        <taxon>Hexacorallia</taxon>
        <taxon>Scleractinia</taxon>
        <taxon>Caryophylliina</taxon>
        <taxon>Caryophylliidae</taxon>
        <taxon>Desmophyllum</taxon>
    </lineage>
</organism>
<evidence type="ECO:0000256" key="18">
    <source>
        <dbReference type="ARBA" id="ARBA00042792"/>
    </source>
</evidence>
<dbReference type="PIRSF" id="PIRSF500210">
    <property type="entry name" value="FBPtase"/>
    <property type="match status" value="1"/>
</dbReference>
<dbReference type="InterPro" id="IPR033391">
    <property type="entry name" value="FBPase_N"/>
</dbReference>
<gene>
    <name evidence="22" type="primary">FBP1</name>
    <name evidence="22" type="ORF">OS493_002657</name>
</gene>
<evidence type="ECO:0000256" key="6">
    <source>
        <dbReference type="ARBA" id="ARBA00013093"/>
    </source>
</evidence>
<dbReference type="Gene3D" id="3.30.540.10">
    <property type="entry name" value="Fructose-1,6-Bisphosphatase, subunit A, domain 1"/>
    <property type="match status" value="1"/>
</dbReference>
<dbReference type="GO" id="GO:0006000">
    <property type="term" value="P:fructose metabolic process"/>
    <property type="evidence" value="ECO:0007669"/>
    <property type="project" value="TreeGrafter"/>
</dbReference>
<evidence type="ECO:0000256" key="19">
    <source>
        <dbReference type="RuleBase" id="RU000508"/>
    </source>
</evidence>
<protein>
    <recommendedName>
        <fullName evidence="16">Fructose-1,6-bisphosphatase 1</fullName>
        <ecNumber evidence="6">3.1.3.11</ecNumber>
    </recommendedName>
    <alternativeName>
        <fullName evidence="14">D-fructose-1,6-bisphosphate 1-phosphohydrolase</fullName>
    </alternativeName>
    <alternativeName>
        <fullName evidence="17">D-fructose-1,6-bisphosphate 1-phosphohydrolase 1</fullName>
    </alternativeName>
    <alternativeName>
        <fullName evidence="18">Liver FBPase</fullName>
    </alternativeName>
</protein>
<evidence type="ECO:0000256" key="9">
    <source>
        <dbReference type="ARBA" id="ARBA00022723"/>
    </source>
</evidence>
<keyword evidence="9" id="KW-0479">Metal-binding</keyword>
<dbReference type="FunFam" id="3.30.540.10:FF:000037">
    <property type="entry name" value="Fructose-1,6-bisphosphatase 1"/>
    <property type="match status" value="1"/>
</dbReference>
<keyword evidence="12" id="KW-0007">Acetylation</keyword>
<comment type="function">
    <text evidence="15">Catalyzes the hydrolysis of fructose 1,6-bisphosphate to fructose 6-phosphate in the presence of divalent cations, acting as a rate-limiting enzyme in gluconeogenesis. Plays a role in regulating glucose sensing and insulin secretion of pancreatic beta-cells. Appears to modulate glycerol gluconeogenesis in liver. Important regulator of appetite and adiposity; increased expression of the protein in liver after nutrient excess increases circulating satiety hormones and reduces appetite-stimulating neuropeptides and thus seems to provide a feedback mechanism to limit weight gain.</text>
</comment>
<name>A0A9W9YTC4_9CNID</name>
<dbReference type="FunFam" id="3.40.190.80:FF:000001">
    <property type="entry name" value="Fructose-1,6-bisphosphatase class 1"/>
    <property type="match status" value="1"/>
</dbReference>
<evidence type="ECO:0000256" key="15">
    <source>
        <dbReference type="ARBA" id="ARBA00037308"/>
    </source>
</evidence>
<evidence type="ECO:0000259" key="20">
    <source>
        <dbReference type="Pfam" id="PF00316"/>
    </source>
</evidence>
<dbReference type="GO" id="GO:0006002">
    <property type="term" value="P:fructose 6-phosphate metabolic process"/>
    <property type="evidence" value="ECO:0007669"/>
    <property type="project" value="TreeGrafter"/>
</dbReference>
<dbReference type="GO" id="GO:0046872">
    <property type="term" value="F:metal ion binding"/>
    <property type="evidence" value="ECO:0007669"/>
    <property type="project" value="UniProtKB-KW"/>
</dbReference>
<dbReference type="InterPro" id="IPR020548">
    <property type="entry name" value="Fructose_bisphosphatase_AS"/>
</dbReference>